<dbReference type="EMBL" id="MPUH01000948">
    <property type="protein sequence ID" value="OMJ71876.1"/>
    <property type="molecule type" value="Genomic_DNA"/>
</dbReference>
<name>A0A1R2B551_9CILI</name>
<reference evidence="4 5" key="1">
    <citation type="submission" date="2016-11" db="EMBL/GenBank/DDBJ databases">
        <title>The macronuclear genome of Stentor coeruleus: a giant cell with tiny introns.</title>
        <authorList>
            <person name="Slabodnick M."/>
            <person name="Ruby J.G."/>
            <person name="Reiff S.B."/>
            <person name="Swart E.C."/>
            <person name="Gosai S."/>
            <person name="Prabakaran S."/>
            <person name="Witkowska E."/>
            <person name="Larue G.E."/>
            <person name="Fisher S."/>
            <person name="Freeman R.M."/>
            <person name="Gunawardena J."/>
            <person name="Chu W."/>
            <person name="Stover N.A."/>
            <person name="Gregory B.D."/>
            <person name="Nowacki M."/>
            <person name="Derisi J."/>
            <person name="Roy S.W."/>
            <person name="Marshall W.F."/>
            <person name="Sood P."/>
        </authorList>
    </citation>
    <scope>NUCLEOTIDE SEQUENCE [LARGE SCALE GENOMIC DNA]</scope>
    <source>
        <strain evidence="4">WM001</strain>
    </source>
</reference>
<organism evidence="4 5">
    <name type="scientific">Stentor coeruleus</name>
    <dbReference type="NCBI Taxonomy" id="5963"/>
    <lineage>
        <taxon>Eukaryota</taxon>
        <taxon>Sar</taxon>
        <taxon>Alveolata</taxon>
        <taxon>Ciliophora</taxon>
        <taxon>Postciliodesmatophora</taxon>
        <taxon>Heterotrichea</taxon>
        <taxon>Heterotrichida</taxon>
        <taxon>Stentoridae</taxon>
        <taxon>Stentor</taxon>
    </lineage>
</organism>
<dbReference type="PANTHER" id="PTHR23316">
    <property type="entry name" value="IMPORTIN ALPHA"/>
    <property type="match status" value="1"/>
</dbReference>
<comment type="similarity">
    <text evidence="1">Belongs to the importin alpha family.</text>
</comment>
<dbReference type="Proteomes" id="UP000187209">
    <property type="component" value="Unassembled WGS sequence"/>
</dbReference>
<protein>
    <recommendedName>
        <fullName evidence="6">IBB domain-containing protein</fullName>
    </recommendedName>
</protein>
<dbReference type="InterPro" id="IPR016024">
    <property type="entry name" value="ARM-type_fold"/>
</dbReference>
<gene>
    <name evidence="4" type="ORF">SteCoe_29790</name>
</gene>
<comment type="caution">
    <text evidence="4">The sequence shown here is derived from an EMBL/GenBank/DDBJ whole genome shotgun (WGS) entry which is preliminary data.</text>
</comment>
<dbReference type="SUPFAM" id="SSF48371">
    <property type="entry name" value="ARM repeat"/>
    <property type="match status" value="1"/>
</dbReference>
<dbReference type="Gene3D" id="1.25.10.10">
    <property type="entry name" value="Leucine-rich Repeat Variant"/>
    <property type="match status" value="1"/>
</dbReference>
<sequence>MEDRIRSRNLNFLSHDFEALHDRREQFAVELRKEKRSKKICKKRDKSNIIANRDHLDCLLLFPSDILQYLPTEFEYLPMINQLKLISEALEKQIPDQIKEIMIEKVDNFVRENKLDVKSLYDVGFAQSLMSLLHSKASKNIIIISMHILGCILDSNDEYKLEIFSNGLFDKIITFVCPGDAKVLDYAIWVLANISDEKTIAVFLLKYDILKCLLKLYNDISSWINSDIVESFGMLLSNITMHYKEISKEDAKFICQIVVMVMENKEFDKSEFIRTLNHLCRNNSLIEIAIASKAIEYALEEIEIPENTEIVFELLGIISSGNSIQAEYIFQHNILDTCYNYINCDSKSILKNIMIIINNIISESTDYIPLIILHDIFPCIQAKLLYNAEKVRLEASFVLLAIMTKTKNTQTLYVINSKLHIYLQQALKFDEPEFLQNCLIISFEIFKFLYLYPDFIELDIRQFLLVIGDLVTHKNKDVSNLAEEILSLYTNF</sequence>
<keyword evidence="5" id="KW-1185">Reference proteome</keyword>
<evidence type="ECO:0000256" key="2">
    <source>
        <dbReference type="ARBA" id="ARBA00022448"/>
    </source>
</evidence>
<dbReference type="GO" id="GO:0015031">
    <property type="term" value="P:protein transport"/>
    <property type="evidence" value="ECO:0007669"/>
    <property type="project" value="UniProtKB-KW"/>
</dbReference>
<evidence type="ECO:0000313" key="4">
    <source>
        <dbReference type="EMBL" id="OMJ71876.1"/>
    </source>
</evidence>
<evidence type="ECO:0008006" key="6">
    <source>
        <dbReference type="Google" id="ProtNLM"/>
    </source>
</evidence>
<keyword evidence="3" id="KW-0653">Protein transport</keyword>
<dbReference type="AlphaFoldDB" id="A0A1R2B551"/>
<accession>A0A1R2B551</accession>
<evidence type="ECO:0000313" key="5">
    <source>
        <dbReference type="Proteomes" id="UP000187209"/>
    </source>
</evidence>
<proteinExistence type="inferred from homology"/>
<dbReference type="InterPro" id="IPR011989">
    <property type="entry name" value="ARM-like"/>
</dbReference>
<evidence type="ECO:0000256" key="1">
    <source>
        <dbReference type="ARBA" id="ARBA00010394"/>
    </source>
</evidence>
<keyword evidence="2" id="KW-0813">Transport</keyword>
<evidence type="ECO:0000256" key="3">
    <source>
        <dbReference type="ARBA" id="ARBA00022927"/>
    </source>
</evidence>